<sequence length="37" mass="4027">MTCGGLDQPGNTSKVRLILRACLVRQLGLYYVSDIGD</sequence>
<name>A0ABD7MRF0_CORUL</name>
<dbReference type="AlphaFoldDB" id="A0ABD7MRF0"/>
<reference evidence="1 2" key="1">
    <citation type="submission" date="2018-06" db="EMBL/GenBank/DDBJ databases">
        <authorList>
            <consortium name="Pathogen Informatics"/>
            <person name="Doyle S."/>
        </authorList>
    </citation>
    <scope>NUCLEOTIDE SEQUENCE [LARGE SCALE GENOMIC DNA]</scope>
    <source>
        <strain evidence="1 2">NCTC7908</strain>
    </source>
</reference>
<evidence type="ECO:0000313" key="1">
    <source>
        <dbReference type="EMBL" id="SQG50525.1"/>
    </source>
</evidence>
<gene>
    <name evidence="1" type="ORF">NCTC7908_00667</name>
</gene>
<evidence type="ECO:0000313" key="2">
    <source>
        <dbReference type="Proteomes" id="UP000248741"/>
    </source>
</evidence>
<proteinExistence type="predicted"/>
<dbReference type="EMBL" id="LS483400">
    <property type="protein sequence ID" value="SQG50525.1"/>
    <property type="molecule type" value="Genomic_DNA"/>
</dbReference>
<dbReference type="Proteomes" id="UP000248741">
    <property type="component" value="Chromosome 1"/>
</dbReference>
<protein>
    <submittedName>
        <fullName evidence="1">Uncharacterized protein</fullName>
    </submittedName>
</protein>
<organism evidence="1 2">
    <name type="scientific">Corynebacterium ulcerans</name>
    <dbReference type="NCBI Taxonomy" id="65058"/>
    <lineage>
        <taxon>Bacteria</taxon>
        <taxon>Bacillati</taxon>
        <taxon>Actinomycetota</taxon>
        <taxon>Actinomycetes</taxon>
        <taxon>Mycobacteriales</taxon>
        <taxon>Corynebacteriaceae</taxon>
        <taxon>Corynebacterium</taxon>
    </lineage>
</organism>
<accession>A0ABD7MRF0</accession>